<reference evidence="3" key="1">
    <citation type="submission" date="2023-03" db="EMBL/GenBank/DDBJ databases">
        <authorList>
            <person name="Shen W."/>
            <person name="Cai J."/>
        </authorList>
    </citation>
    <scope>NUCLEOTIDE SEQUENCE</scope>
    <source>
        <strain evidence="3">B226-2</strain>
    </source>
</reference>
<sequence>MKVFTHEVTAKNGEIGTLTAYVPAHFSDFGDQALRKAVIICPGGGYAHVSEREGEPVALQLVAAGLAVFVLDYSVAPAMYPTALTQLAEAISYVRQNAPAWHIDPQKILVAGFSAGGHLAASLGTMWYSKLVEMGFDSEMIRPNGLILSYPVITAGAFAHEGSFENLLQTKQVAAWQDQSLELLVSEQVPPVFIWHTVADQAVPVENTLLFVKALQQAHVPYECHLYPNGPHGLSLANSSTATANNPAVANVASWMELLKTWLATFY</sequence>
<comment type="caution">
    <text evidence="3">The sequence shown here is derived from an EMBL/GenBank/DDBJ whole genome shotgun (WGS) entry which is preliminary data.</text>
</comment>
<dbReference type="InterPro" id="IPR049492">
    <property type="entry name" value="BD-FAE-like_dom"/>
</dbReference>
<feature type="domain" description="BD-FAE-like" evidence="2">
    <location>
        <begin position="35"/>
        <end position="215"/>
    </location>
</feature>
<proteinExistence type="predicted"/>
<evidence type="ECO:0000256" key="1">
    <source>
        <dbReference type="ARBA" id="ARBA00022801"/>
    </source>
</evidence>
<evidence type="ECO:0000313" key="4">
    <source>
        <dbReference type="Proteomes" id="UP001256711"/>
    </source>
</evidence>
<dbReference type="InterPro" id="IPR050300">
    <property type="entry name" value="GDXG_lipolytic_enzyme"/>
</dbReference>
<dbReference type="GO" id="GO:0016787">
    <property type="term" value="F:hydrolase activity"/>
    <property type="evidence" value="ECO:0007669"/>
    <property type="project" value="UniProtKB-KW"/>
</dbReference>
<keyword evidence="1 3" id="KW-0378">Hydrolase</keyword>
<evidence type="ECO:0000313" key="3">
    <source>
        <dbReference type="EMBL" id="MDT2810883.1"/>
    </source>
</evidence>
<dbReference type="PANTHER" id="PTHR48081:SF6">
    <property type="entry name" value="PEPTIDASE S9 PROLYL OLIGOPEPTIDASE CATALYTIC DOMAIN-CONTAINING PROTEIN"/>
    <property type="match status" value="1"/>
</dbReference>
<dbReference type="PANTHER" id="PTHR48081">
    <property type="entry name" value="AB HYDROLASE SUPERFAMILY PROTEIN C4A8.06C"/>
    <property type="match status" value="1"/>
</dbReference>
<dbReference type="SUPFAM" id="SSF53474">
    <property type="entry name" value="alpha/beta-Hydrolases"/>
    <property type="match status" value="1"/>
</dbReference>
<dbReference type="InterPro" id="IPR029058">
    <property type="entry name" value="AB_hydrolase_fold"/>
</dbReference>
<organism evidence="3 4">
    <name type="scientific">Enterococcus asini</name>
    <dbReference type="NCBI Taxonomy" id="57732"/>
    <lineage>
        <taxon>Bacteria</taxon>
        <taxon>Bacillati</taxon>
        <taxon>Bacillota</taxon>
        <taxon>Bacilli</taxon>
        <taxon>Lactobacillales</taxon>
        <taxon>Enterococcaceae</taxon>
        <taxon>Enterococcus</taxon>
    </lineage>
</organism>
<evidence type="ECO:0000259" key="2">
    <source>
        <dbReference type="Pfam" id="PF20434"/>
    </source>
</evidence>
<dbReference type="AlphaFoldDB" id="A0AAW8TXY2"/>
<protein>
    <submittedName>
        <fullName evidence="3">Alpha/beta hydrolase</fullName>
    </submittedName>
</protein>
<dbReference type="Pfam" id="PF20434">
    <property type="entry name" value="BD-FAE"/>
    <property type="match status" value="1"/>
</dbReference>
<accession>A0AAW8TXY2</accession>
<dbReference type="RefSeq" id="WP_311835623.1">
    <property type="nucleotide sequence ID" value="NZ_JARQBJ010000004.1"/>
</dbReference>
<name>A0AAW8TXY2_9ENTE</name>
<dbReference type="EMBL" id="JARQBJ010000004">
    <property type="protein sequence ID" value="MDT2810883.1"/>
    <property type="molecule type" value="Genomic_DNA"/>
</dbReference>
<gene>
    <name evidence="3" type="ORF">P7H43_10310</name>
</gene>
<dbReference type="Proteomes" id="UP001256711">
    <property type="component" value="Unassembled WGS sequence"/>
</dbReference>
<dbReference type="Gene3D" id="3.40.50.1820">
    <property type="entry name" value="alpha/beta hydrolase"/>
    <property type="match status" value="1"/>
</dbReference>